<dbReference type="InterPro" id="IPR057739">
    <property type="entry name" value="Glyco_hydro_29_N"/>
</dbReference>
<comment type="similarity">
    <text evidence="1">Belongs to the glycosyl hydrolase 29 family.</text>
</comment>
<dbReference type="GO" id="GO:0005764">
    <property type="term" value="C:lysosome"/>
    <property type="evidence" value="ECO:0007669"/>
    <property type="project" value="TreeGrafter"/>
</dbReference>
<dbReference type="SMART" id="SM00812">
    <property type="entry name" value="Alpha_L_fucos"/>
    <property type="match status" value="1"/>
</dbReference>
<keyword evidence="3" id="KW-0732">Signal</keyword>
<proteinExistence type="inferred from homology"/>
<dbReference type="PANTHER" id="PTHR10030:SF37">
    <property type="entry name" value="ALPHA-L-FUCOSIDASE-RELATED"/>
    <property type="match status" value="1"/>
</dbReference>
<organism evidence="7 8">
    <name type="scientific">Candidatus Sphingobacterium stercoripullorum</name>
    <dbReference type="NCBI Taxonomy" id="2838759"/>
    <lineage>
        <taxon>Bacteria</taxon>
        <taxon>Pseudomonadati</taxon>
        <taxon>Bacteroidota</taxon>
        <taxon>Sphingobacteriia</taxon>
        <taxon>Sphingobacteriales</taxon>
        <taxon>Sphingobacteriaceae</taxon>
        <taxon>Sphingobacterium</taxon>
    </lineage>
</organism>
<reference evidence="7" key="2">
    <citation type="submission" date="2021-04" db="EMBL/GenBank/DDBJ databases">
        <authorList>
            <person name="Gilroy R."/>
        </authorList>
    </citation>
    <scope>NUCLEOTIDE SEQUENCE</scope>
    <source>
        <strain evidence="7">1719</strain>
    </source>
</reference>
<protein>
    <recommendedName>
        <fullName evidence="2">alpha-L-fucosidase</fullName>
        <ecNumber evidence="2">3.2.1.51</ecNumber>
    </recommendedName>
</protein>
<evidence type="ECO:0000313" key="7">
    <source>
        <dbReference type="EMBL" id="HIX53730.1"/>
    </source>
</evidence>
<reference evidence="7" key="1">
    <citation type="journal article" date="2021" name="PeerJ">
        <title>Extensive microbial diversity within the chicken gut microbiome revealed by metagenomics and culture.</title>
        <authorList>
            <person name="Gilroy R."/>
            <person name="Ravi A."/>
            <person name="Getino M."/>
            <person name="Pursley I."/>
            <person name="Horton D.L."/>
            <person name="Alikhan N.F."/>
            <person name="Baker D."/>
            <person name="Gharbi K."/>
            <person name="Hall N."/>
            <person name="Watson M."/>
            <person name="Adriaenssens E.M."/>
            <person name="Foster-Nyarko E."/>
            <person name="Jarju S."/>
            <person name="Secka A."/>
            <person name="Antonio M."/>
            <person name="Oren A."/>
            <person name="Chaudhuri R.R."/>
            <person name="La Ragione R."/>
            <person name="Hildebrand F."/>
            <person name="Pallen M.J."/>
        </authorList>
    </citation>
    <scope>NUCLEOTIDE SEQUENCE</scope>
    <source>
        <strain evidence="7">1719</strain>
    </source>
</reference>
<sequence length="467" mass="52694">MKDTFNMRNIVISFLVLTLNIALALGQVPKPNKAQLAWQHAELGLIFHYDLHVFDGEKYSQQENRIAPVHDIHIFQPTNLDVEQWVITAKESGARYAMITATHETGFALYPSKVNPYNTRALGWGNGKEDLVGDFIKACRKHGILPGVYLGIRWNSFLGIHDFKAIGSGQQQQYRQDYYRKMAEGMVKEICTWYGPLFKIWFDGGAGDPKKGAPDVLPIVKKYQPDCLFYHNDELAEARWGGSESGMVPYPCWSTFPYHYTGTGTAAPEGVYADDYALLKSGDPDGKYFMPAMADAPLRGDNNRHEWFWEPDDEDAVYPVEHLLDMYIKSVGRNATLCIGVTPDTSGLVPELDRSRLREFKSEVDRLFSSPLKDSSEEVEVISFDSKRSVSHISLSEDLTNGQLIRGFHIEALVDGQWVRVTSGSSMGNKFFHFFDSPISCTSLKIVINKSINSPRIISFLAYDTTR</sequence>
<dbReference type="InterPro" id="IPR000933">
    <property type="entry name" value="Glyco_hydro_29"/>
</dbReference>
<dbReference type="SUPFAM" id="SSF51445">
    <property type="entry name" value="(Trans)glycosidases"/>
    <property type="match status" value="1"/>
</dbReference>
<evidence type="ECO:0000256" key="1">
    <source>
        <dbReference type="ARBA" id="ARBA00007951"/>
    </source>
</evidence>
<feature type="domain" description="Glycoside hydrolase family 29 N-terminal" evidence="6">
    <location>
        <begin position="72"/>
        <end position="359"/>
    </location>
</feature>
<evidence type="ECO:0000256" key="2">
    <source>
        <dbReference type="ARBA" id="ARBA00012662"/>
    </source>
</evidence>
<dbReference type="PANTHER" id="PTHR10030">
    <property type="entry name" value="ALPHA-L-FUCOSIDASE"/>
    <property type="match status" value="1"/>
</dbReference>
<accession>A0A9D1W7B8</accession>
<evidence type="ECO:0000259" key="6">
    <source>
        <dbReference type="Pfam" id="PF01120"/>
    </source>
</evidence>
<evidence type="ECO:0000256" key="5">
    <source>
        <dbReference type="ARBA" id="ARBA00023295"/>
    </source>
</evidence>
<dbReference type="AlphaFoldDB" id="A0A9D1W7B8"/>
<comment type="caution">
    <text evidence="7">The sequence shown here is derived from an EMBL/GenBank/DDBJ whole genome shotgun (WGS) entry which is preliminary data.</text>
</comment>
<name>A0A9D1W7B8_9SPHI</name>
<dbReference type="GO" id="GO:0006004">
    <property type="term" value="P:fucose metabolic process"/>
    <property type="evidence" value="ECO:0007669"/>
    <property type="project" value="TreeGrafter"/>
</dbReference>
<keyword evidence="4" id="KW-0378">Hydrolase</keyword>
<dbReference type="InterPro" id="IPR017853">
    <property type="entry name" value="GH"/>
</dbReference>
<evidence type="ECO:0000256" key="3">
    <source>
        <dbReference type="ARBA" id="ARBA00022729"/>
    </source>
</evidence>
<gene>
    <name evidence="7" type="ORF">H9853_01785</name>
</gene>
<evidence type="ECO:0000313" key="8">
    <source>
        <dbReference type="Proteomes" id="UP000824156"/>
    </source>
</evidence>
<dbReference type="GO" id="GO:0016139">
    <property type="term" value="P:glycoside catabolic process"/>
    <property type="evidence" value="ECO:0007669"/>
    <property type="project" value="TreeGrafter"/>
</dbReference>
<dbReference type="GO" id="GO:0004560">
    <property type="term" value="F:alpha-L-fucosidase activity"/>
    <property type="evidence" value="ECO:0007669"/>
    <property type="project" value="InterPro"/>
</dbReference>
<dbReference type="Pfam" id="PF01120">
    <property type="entry name" value="Alpha_L_fucos"/>
    <property type="match status" value="1"/>
</dbReference>
<evidence type="ECO:0000256" key="4">
    <source>
        <dbReference type="ARBA" id="ARBA00022801"/>
    </source>
</evidence>
<dbReference type="Proteomes" id="UP000824156">
    <property type="component" value="Unassembled WGS sequence"/>
</dbReference>
<dbReference type="Gene3D" id="3.20.20.80">
    <property type="entry name" value="Glycosidases"/>
    <property type="match status" value="1"/>
</dbReference>
<dbReference type="EC" id="3.2.1.51" evidence="2"/>
<keyword evidence="5" id="KW-0326">Glycosidase</keyword>
<dbReference type="EMBL" id="DXEZ01000050">
    <property type="protein sequence ID" value="HIX53730.1"/>
    <property type="molecule type" value="Genomic_DNA"/>
</dbReference>
<dbReference type="Gene3D" id="2.60.120.260">
    <property type="entry name" value="Galactose-binding domain-like"/>
    <property type="match status" value="1"/>
</dbReference>